<dbReference type="RefSeq" id="WP_116927362.1">
    <property type="nucleotide sequence ID" value="NZ_CP104377.1"/>
</dbReference>
<dbReference type="Pfam" id="PF04493">
    <property type="entry name" value="Endonuclease_5"/>
    <property type="match status" value="1"/>
</dbReference>
<reference evidence="1" key="1">
    <citation type="submission" date="2022-09" db="EMBL/GenBank/DDBJ databases">
        <title>Bacterial diversity in gut of crayfish and pufferfish.</title>
        <authorList>
            <person name="Huang Y."/>
        </authorList>
    </citation>
    <scope>NUCLEOTIDE SEQUENCE</scope>
    <source>
        <strain evidence="1">PR12</strain>
    </source>
</reference>
<dbReference type="EMBL" id="CP104377">
    <property type="protein sequence ID" value="UXC19181.1"/>
    <property type="molecule type" value="Genomic_DNA"/>
</dbReference>
<keyword evidence="1" id="KW-0540">Nuclease</keyword>
<dbReference type="Proteomes" id="UP001058290">
    <property type="component" value="Chromosome"/>
</dbReference>
<accession>A0ABY5ZZ29</accession>
<name>A0ABY5ZZ29_9BURK</name>
<dbReference type="Gene3D" id="3.30.2170.10">
    <property type="entry name" value="archaeoglobus fulgidus dsm 4304 superfamily"/>
    <property type="match status" value="1"/>
</dbReference>
<sequence>MIAILDVHYQGQKAQAACVTASDWSSPAALHHYLAHIEAIQDYEPGAFYKRELPCLLSVLQTLPALPQAIVIDGYVWLGDEKRAGLGAHLYEALDGAAPVIGVAKTAFHGVASCPDVVQVRRGQSQRPLFVTAVGVSPQLASARVSRMAGAHRIPSLLALTDQLSRSGSMDGQLQANHRPA</sequence>
<keyword evidence="1" id="KW-0378">Hydrolase</keyword>
<proteinExistence type="predicted"/>
<keyword evidence="2" id="KW-1185">Reference proteome</keyword>
<dbReference type="GO" id="GO:0004519">
    <property type="term" value="F:endonuclease activity"/>
    <property type="evidence" value="ECO:0007669"/>
    <property type="project" value="UniProtKB-KW"/>
</dbReference>
<organism evidence="1 2">
    <name type="scientific">Comamonas squillarum</name>
    <dbReference type="NCBI Taxonomy" id="2977320"/>
    <lineage>
        <taxon>Bacteria</taxon>
        <taxon>Pseudomonadati</taxon>
        <taxon>Pseudomonadota</taxon>
        <taxon>Betaproteobacteria</taxon>
        <taxon>Burkholderiales</taxon>
        <taxon>Comamonadaceae</taxon>
        <taxon>Comamonas</taxon>
    </lineage>
</organism>
<gene>
    <name evidence="1" type="ORF">N4T19_03370</name>
</gene>
<protein>
    <submittedName>
        <fullName evidence="1">Endonuclease V</fullName>
    </submittedName>
</protein>
<evidence type="ECO:0000313" key="2">
    <source>
        <dbReference type="Proteomes" id="UP001058290"/>
    </source>
</evidence>
<dbReference type="InterPro" id="IPR007581">
    <property type="entry name" value="Endonuclease-V"/>
</dbReference>
<evidence type="ECO:0000313" key="1">
    <source>
        <dbReference type="EMBL" id="UXC19181.1"/>
    </source>
</evidence>
<keyword evidence="1" id="KW-0255">Endonuclease</keyword>